<keyword evidence="5" id="KW-0547">Nucleotide-binding</keyword>
<comment type="caution">
    <text evidence="12">The sequence shown here is derived from an EMBL/GenBank/DDBJ whole genome shotgun (WGS) entry which is preliminary data.</text>
</comment>
<dbReference type="EC" id="2.7.13.3" evidence="2"/>
<accession>A0A5N5RI87</accession>
<organism evidence="12 13">
    <name type="scientific">Bifidobacterium jacchi</name>
    <dbReference type="NCBI Taxonomy" id="2490545"/>
    <lineage>
        <taxon>Bacteria</taxon>
        <taxon>Bacillati</taxon>
        <taxon>Actinomycetota</taxon>
        <taxon>Actinomycetes</taxon>
        <taxon>Bifidobacteriales</taxon>
        <taxon>Bifidobacteriaceae</taxon>
        <taxon>Bifidobacterium</taxon>
    </lineage>
</organism>
<dbReference type="Pfam" id="PF07730">
    <property type="entry name" value="HisKA_3"/>
    <property type="match status" value="1"/>
</dbReference>
<keyword evidence="13" id="KW-1185">Reference proteome</keyword>
<feature type="domain" description="Signal transduction histidine kinase subgroup 3 dimerisation and phosphoacceptor" evidence="11">
    <location>
        <begin position="209"/>
        <end position="274"/>
    </location>
</feature>
<dbReference type="Gene3D" id="3.30.565.10">
    <property type="entry name" value="Histidine kinase-like ATPase, C-terminal domain"/>
    <property type="match status" value="1"/>
</dbReference>
<evidence type="ECO:0000256" key="8">
    <source>
        <dbReference type="ARBA" id="ARBA00023012"/>
    </source>
</evidence>
<dbReference type="GO" id="GO:0000155">
    <property type="term" value="F:phosphorelay sensor kinase activity"/>
    <property type="evidence" value="ECO:0007669"/>
    <property type="project" value="InterPro"/>
</dbReference>
<sequence>MRALGNKALLLALGVIMVPFGVTTGTSAGALIVDPRADVPIMLIGLLIAVSCSSLGEWLLRGTPSSPLAWLPSMVFVAACLPMTSWCAFLSVAAYDMPRWSITQQAGNDFMTRVTRHAQHALWPPRLLWLLPVLRMMIENRPDRGMVLTAVVTLVGFVWGVADREITATRRLMRRAQDAIRDMTRASRRRVADLEEERSRSVRMATLNERTRIAREIHDNVGHLLTRAIMQAQAGRVVADATGDDSAAQGFAALAETLDGAMTMVRRSVHDLEDDGTDFSAQVNDAVCAYAESSSSLTVRLANDIDHVPAPVARCLSTVIRESLANVSHHSMAREASVTLRDLPALWQLVVQDPGPAKPDIPTDGTPSHGMGLADIEARVRSVGGISSCGPYQDGWRVFVSVPKSRWPEHVHGASNSSENTSENISQNISRKGGRA</sequence>
<evidence type="ECO:0000256" key="10">
    <source>
        <dbReference type="SAM" id="Phobius"/>
    </source>
</evidence>
<evidence type="ECO:0000313" key="13">
    <source>
        <dbReference type="Proteomes" id="UP000326336"/>
    </source>
</evidence>
<feature type="transmembrane region" description="Helical" evidence="10">
    <location>
        <begin position="40"/>
        <end position="60"/>
    </location>
</feature>
<dbReference type="GO" id="GO:0046983">
    <property type="term" value="F:protein dimerization activity"/>
    <property type="evidence" value="ECO:0007669"/>
    <property type="project" value="InterPro"/>
</dbReference>
<dbReference type="AlphaFoldDB" id="A0A5N5RI87"/>
<dbReference type="InterPro" id="IPR050482">
    <property type="entry name" value="Sensor_HK_TwoCompSys"/>
</dbReference>
<feature type="region of interest" description="Disordered" evidence="9">
    <location>
        <begin position="410"/>
        <end position="436"/>
    </location>
</feature>
<feature type="transmembrane region" description="Helical" evidence="10">
    <location>
        <begin position="72"/>
        <end position="95"/>
    </location>
</feature>
<dbReference type="EMBL" id="RQSP01000017">
    <property type="protein sequence ID" value="KAB5606995.1"/>
    <property type="molecule type" value="Genomic_DNA"/>
</dbReference>
<evidence type="ECO:0000256" key="3">
    <source>
        <dbReference type="ARBA" id="ARBA00022553"/>
    </source>
</evidence>
<dbReference type="OrthoDB" id="227596at2"/>
<dbReference type="Proteomes" id="UP000326336">
    <property type="component" value="Unassembled WGS sequence"/>
</dbReference>
<evidence type="ECO:0000256" key="5">
    <source>
        <dbReference type="ARBA" id="ARBA00022741"/>
    </source>
</evidence>
<evidence type="ECO:0000256" key="4">
    <source>
        <dbReference type="ARBA" id="ARBA00022679"/>
    </source>
</evidence>
<dbReference type="PANTHER" id="PTHR24421:SF10">
    <property type="entry name" value="NITRATE_NITRITE SENSOR PROTEIN NARQ"/>
    <property type="match status" value="1"/>
</dbReference>
<keyword evidence="4" id="KW-0808">Transferase</keyword>
<dbReference type="GO" id="GO:0016020">
    <property type="term" value="C:membrane"/>
    <property type="evidence" value="ECO:0007669"/>
    <property type="project" value="InterPro"/>
</dbReference>
<name>A0A5N5RI87_9BIFI</name>
<keyword evidence="8" id="KW-0902">Two-component regulatory system</keyword>
<keyword evidence="10" id="KW-0812">Transmembrane</keyword>
<evidence type="ECO:0000256" key="9">
    <source>
        <dbReference type="SAM" id="MobiDB-lite"/>
    </source>
</evidence>
<dbReference type="GO" id="GO:0005524">
    <property type="term" value="F:ATP binding"/>
    <property type="evidence" value="ECO:0007669"/>
    <property type="project" value="UniProtKB-KW"/>
</dbReference>
<evidence type="ECO:0000259" key="11">
    <source>
        <dbReference type="Pfam" id="PF07730"/>
    </source>
</evidence>
<dbReference type="Gene3D" id="1.20.5.1930">
    <property type="match status" value="1"/>
</dbReference>
<dbReference type="InterPro" id="IPR036890">
    <property type="entry name" value="HATPase_C_sf"/>
</dbReference>
<evidence type="ECO:0000313" key="12">
    <source>
        <dbReference type="EMBL" id="KAB5606995.1"/>
    </source>
</evidence>
<protein>
    <recommendedName>
        <fullName evidence="2">histidine kinase</fullName>
        <ecNumber evidence="2">2.7.13.3</ecNumber>
    </recommendedName>
</protein>
<feature type="compositionally biased region" description="Low complexity" evidence="9">
    <location>
        <begin position="415"/>
        <end position="430"/>
    </location>
</feature>
<keyword evidence="6 12" id="KW-0418">Kinase</keyword>
<keyword evidence="7" id="KW-0067">ATP-binding</keyword>
<dbReference type="PANTHER" id="PTHR24421">
    <property type="entry name" value="NITRATE/NITRITE SENSOR PROTEIN NARX-RELATED"/>
    <property type="match status" value="1"/>
</dbReference>
<evidence type="ECO:0000256" key="7">
    <source>
        <dbReference type="ARBA" id="ARBA00022840"/>
    </source>
</evidence>
<evidence type="ECO:0000256" key="1">
    <source>
        <dbReference type="ARBA" id="ARBA00000085"/>
    </source>
</evidence>
<comment type="catalytic activity">
    <reaction evidence="1">
        <text>ATP + protein L-histidine = ADP + protein N-phospho-L-histidine.</text>
        <dbReference type="EC" id="2.7.13.3"/>
    </reaction>
</comment>
<evidence type="ECO:0000256" key="2">
    <source>
        <dbReference type="ARBA" id="ARBA00012438"/>
    </source>
</evidence>
<dbReference type="InterPro" id="IPR011712">
    <property type="entry name" value="Sig_transdc_His_kin_sub3_dim/P"/>
</dbReference>
<reference evidence="12 13" key="1">
    <citation type="journal article" date="2019" name="Int. J. Syst. Evol. Microbiol.">
        <title>Bifidobacterium jacchi sp. nov., isolated from the faeces of a baby common marmoset (Callithrix jacchus).</title>
        <authorList>
            <person name="Modesto M."/>
            <person name="Watanabe K."/>
            <person name="Arita M."/>
            <person name="Satti M."/>
            <person name="Oki K."/>
            <person name="Sciavilla P."/>
            <person name="Patavino C."/>
            <person name="Camma C."/>
            <person name="Michelini S."/>
            <person name="Sgorbati B."/>
            <person name="Mattarelli P."/>
        </authorList>
    </citation>
    <scope>NUCLEOTIDE SEQUENCE [LARGE SCALE GENOMIC DNA]</scope>
    <source>
        <strain evidence="12 13">MRM 9.3</strain>
    </source>
</reference>
<feature type="transmembrane region" description="Helical" evidence="10">
    <location>
        <begin position="145"/>
        <end position="162"/>
    </location>
</feature>
<keyword evidence="3" id="KW-0597">Phosphoprotein</keyword>
<keyword evidence="10" id="KW-0472">Membrane</keyword>
<evidence type="ECO:0000256" key="6">
    <source>
        <dbReference type="ARBA" id="ARBA00022777"/>
    </source>
</evidence>
<gene>
    <name evidence="12" type="ORF">EHS19_06035</name>
</gene>
<dbReference type="SUPFAM" id="SSF55874">
    <property type="entry name" value="ATPase domain of HSP90 chaperone/DNA topoisomerase II/histidine kinase"/>
    <property type="match status" value="1"/>
</dbReference>
<proteinExistence type="predicted"/>
<keyword evidence="10" id="KW-1133">Transmembrane helix</keyword>